<gene>
    <name evidence="2" type="ORF">PBRASI_LOCUS1869</name>
</gene>
<feature type="chain" id="PRO_5040163220" evidence="1">
    <location>
        <begin position="27"/>
        <end position="246"/>
    </location>
</feature>
<protein>
    <submittedName>
        <fullName evidence="2">600_t:CDS:1</fullName>
    </submittedName>
</protein>
<accession>A0A9N8WJB1</accession>
<dbReference type="AlphaFoldDB" id="A0A9N8WJB1"/>
<evidence type="ECO:0000256" key="1">
    <source>
        <dbReference type="SAM" id="SignalP"/>
    </source>
</evidence>
<reference evidence="2" key="1">
    <citation type="submission" date="2021-06" db="EMBL/GenBank/DDBJ databases">
        <authorList>
            <person name="Kallberg Y."/>
            <person name="Tangrot J."/>
            <person name="Rosling A."/>
        </authorList>
    </citation>
    <scope>NUCLEOTIDE SEQUENCE</scope>
    <source>
        <strain evidence="2">BR232B</strain>
    </source>
</reference>
<dbReference type="PANTHER" id="PTHR35567:SF1">
    <property type="entry name" value="CONSERVED FUNGAL PROTEIN (AFU_ORTHOLOGUE AFUA_1G14230)"/>
    <property type="match status" value="1"/>
</dbReference>
<dbReference type="OrthoDB" id="1859733at2759"/>
<sequence length="246" mass="27231">MSSRTSKLIVLLLLVTVLVLGPVACASENYTSTTTSYVPTRTYSGYSQATPTYNPGCIYPEYIGSIRYQPPDYVPDALKVPNGHKFKFLLYASGYQNYQCKGGAHGQPGNWTFVGPVANLINDIYHGSFGNACNQVVFHHLEKTKRVSGVAWSGIIPSDYSMVVANAVMTYPSPDGENNIPWLLAKAIYNSGDGVFSDVTFVYRTETYGGKAPPNEKCGTEFSDGYKYASPYEAQYWYYHKIEGIY</sequence>
<name>A0A9N8WJB1_9GLOM</name>
<dbReference type="EMBL" id="CAJVPI010000132">
    <property type="protein sequence ID" value="CAG8486656.1"/>
    <property type="molecule type" value="Genomic_DNA"/>
</dbReference>
<dbReference type="Proteomes" id="UP000789739">
    <property type="component" value="Unassembled WGS sequence"/>
</dbReference>
<dbReference type="Pfam" id="PF11937">
    <property type="entry name" value="DUF3455"/>
    <property type="match status" value="1"/>
</dbReference>
<keyword evidence="1" id="KW-0732">Signal</keyword>
<dbReference type="PANTHER" id="PTHR35567">
    <property type="entry name" value="MALATE DEHYDROGENASE (AFU_ORTHOLOGUE AFUA_2G13800)"/>
    <property type="match status" value="1"/>
</dbReference>
<evidence type="ECO:0000313" key="3">
    <source>
        <dbReference type="Proteomes" id="UP000789739"/>
    </source>
</evidence>
<organism evidence="2 3">
    <name type="scientific">Paraglomus brasilianum</name>
    <dbReference type="NCBI Taxonomy" id="144538"/>
    <lineage>
        <taxon>Eukaryota</taxon>
        <taxon>Fungi</taxon>
        <taxon>Fungi incertae sedis</taxon>
        <taxon>Mucoromycota</taxon>
        <taxon>Glomeromycotina</taxon>
        <taxon>Glomeromycetes</taxon>
        <taxon>Paraglomerales</taxon>
        <taxon>Paraglomeraceae</taxon>
        <taxon>Paraglomus</taxon>
    </lineage>
</organism>
<comment type="caution">
    <text evidence="2">The sequence shown here is derived from an EMBL/GenBank/DDBJ whole genome shotgun (WGS) entry which is preliminary data.</text>
</comment>
<proteinExistence type="predicted"/>
<feature type="signal peptide" evidence="1">
    <location>
        <begin position="1"/>
        <end position="26"/>
    </location>
</feature>
<keyword evidence="3" id="KW-1185">Reference proteome</keyword>
<dbReference type="InterPro" id="IPR021851">
    <property type="entry name" value="DUF3455"/>
</dbReference>
<evidence type="ECO:0000313" key="2">
    <source>
        <dbReference type="EMBL" id="CAG8486656.1"/>
    </source>
</evidence>